<dbReference type="InterPro" id="IPR008916">
    <property type="entry name" value="Retrov_capsid_C"/>
</dbReference>
<dbReference type="Pfam" id="PF00607">
    <property type="entry name" value="Gag_p24"/>
    <property type="match status" value="1"/>
</dbReference>
<feature type="domain" description="Retroviral nucleocapsid Gag protein p24 C-terminal" evidence="2">
    <location>
        <begin position="218"/>
        <end position="288"/>
    </location>
</feature>
<protein>
    <submittedName>
        <fullName evidence="3">GAK9 protein</fullName>
    </submittedName>
</protein>
<dbReference type="Gene3D" id="1.10.1200.30">
    <property type="match status" value="1"/>
</dbReference>
<gene>
    <name evidence="3" type="primary">Ervk9_3</name>
    <name evidence="3" type="ORF">POEATR_R13353</name>
</gene>
<dbReference type="GO" id="GO:0016032">
    <property type="term" value="P:viral process"/>
    <property type="evidence" value="ECO:0007669"/>
    <property type="project" value="InterPro"/>
</dbReference>
<feature type="non-terminal residue" evidence="3">
    <location>
        <position position="340"/>
    </location>
</feature>
<dbReference type="InterPro" id="IPR045345">
    <property type="entry name" value="Gag_p24_C"/>
</dbReference>
<evidence type="ECO:0000313" key="4">
    <source>
        <dbReference type="Proteomes" id="UP000540071"/>
    </source>
</evidence>
<dbReference type="SUPFAM" id="SSF47353">
    <property type="entry name" value="Retrovirus capsid dimerization domain-like"/>
    <property type="match status" value="1"/>
</dbReference>
<feature type="compositionally biased region" description="Polar residues" evidence="1">
    <location>
        <begin position="1"/>
        <end position="17"/>
    </location>
</feature>
<dbReference type="PANTHER" id="PTHR40389">
    <property type="entry name" value="ENDOGENOUS RETROVIRUS GROUP K MEMBER 24 GAG POLYPROTEIN-RELATED"/>
    <property type="match status" value="1"/>
</dbReference>
<dbReference type="SUPFAM" id="SSF47943">
    <property type="entry name" value="Retrovirus capsid protein, N-terminal core domain"/>
    <property type="match status" value="1"/>
</dbReference>
<evidence type="ECO:0000313" key="3">
    <source>
        <dbReference type="EMBL" id="NWZ86961.1"/>
    </source>
</evidence>
<feature type="region of interest" description="Disordered" evidence="1">
    <location>
        <begin position="1"/>
        <end position="49"/>
    </location>
</feature>
<dbReference type="Gene3D" id="1.10.375.10">
    <property type="entry name" value="Human Immunodeficiency Virus Type 1 Capsid Protein"/>
    <property type="match status" value="1"/>
</dbReference>
<dbReference type="InterPro" id="IPR050195">
    <property type="entry name" value="Primate_lentivir_Gag_pol-like"/>
</dbReference>
<dbReference type="EMBL" id="VZSS01000165">
    <property type="protein sequence ID" value="NWZ86961.1"/>
    <property type="molecule type" value="Genomic_DNA"/>
</dbReference>
<dbReference type="AlphaFoldDB" id="A0A7K7R5T2"/>
<evidence type="ECO:0000259" key="2">
    <source>
        <dbReference type="Pfam" id="PF19317"/>
    </source>
</evidence>
<feature type="non-terminal residue" evidence="3">
    <location>
        <position position="1"/>
    </location>
</feature>
<sequence>ALQQTPRQGAESVQQLQDMLRPEPSAPPLEILPTPQPCSSSVTLEGENRKHRAQQRWSGIIRDAILEGEWQAAGAIACPILYDQQNPCYEQHDWKILQQAKKTVTENGIKSEAANTALDWLFTSDVNSPTDSQNLARLLLTPSQLMVWEKEWKRLAVLEANRPRDPNDVLYGLNPDMLTGSGVFNHMAVQLNYPLAMHHLSAQLARQAFNAVPDSKPHPSFTTIRQGLTELYSQFIDRLSAALKAQNDMTEEAKQNMFKLLAFENANSKIKPILATLPKQADMGDMLDIALRINQTQQGQLVANAVAEAIKPTTSLIAAAVSKLGSGCKPFLTPPGICFQ</sequence>
<organism evidence="3 4">
    <name type="scientific">Poecile atricapillus</name>
    <name type="common">Black-capped chickadee</name>
    <name type="synonym">Parus atricapillus</name>
    <dbReference type="NCBI Taxonomy" id="48891"/>
    <lineage>
        <taxon>Eukaryota</taxon>
        <taxon>Metazoa</taxon>
        <taxon>Chordata</taxon>
        <taxon>Craniata</taxon>
        <taxon>Vertebrata</taxon>
        <taxon>Euteleostomi</taxon>
        <taxon>Archelosauria</taxon>
        <taxon>Archosauria</taxon>
        <taxon>Dinosauria</taxon>
        <taxon>Saurischia</taxon>
        <taxon>Theropoda</taxon>
        <taxon>Coelurosauria</taxon>
        <taxon>Aves</taxon>
        <taxon>Neognathae</taxon>
        <taxon>Neoaves</taxon>
        <taxon>Telluraves</taxon>
        <taxon>Australaves</taxon>
        <taxon>Passeriformes</taxon>
        <taxon>Paridae</taxon>
        <taxon>Poecile</taxon>
    </lineage>
</organism>
<dbReference type="PANTHER" id="PTHR40389:SF3">
    <property type="entry name" value="IGE-BINDING PROTEIN"/>
    <property type="match status" value="1"/>
</dbReference>
<reference evidence="3 4" key="1">
    <citation type="submission" date="2019-09" db="EMBL/GenBank/DDBJ databases">
        <title>Bird 10,000 Genomes (B10K) Project - Family phase.</title>
        <authorList>
            <person name="Zhang G."/>
        </authorList>
    </citation>
    <scope>NUCLEOTIDE SEQUENCE [LARGE SCALE GENOMIC DNA]</scope>
    <source>
        <strain evidence="3">OUT-0023</strain>
        <tissue evidence="3">Blood</tissue>
    </source>
</reference>
<dbReference type="Proteomes" id="UP000540071">
    <property type="component" value="Unassembled WGS sequence"/>
</dbReference>
<name>A0A7K7R5T2_POEAT</name>
<evidence type="ECO:0000256" key="1">
    <source>
        <dbReference type="SAM" id="MobiDB-lite"/>
    </source>
</evidence>
<keyword evidence="4" id="KW-1185">Reference proteome</keyword>
<comment type="caution">
    <text evidence="3">The sequence shown here is derived from an EMBL/GenBank/DDBJ whole genome shotgun (WGS) entry which is preliminary data.</text>
</comment>
<proteinExistence type="predicted"/>
<dbReference type="InterPro" id="IPR008919">
    <property type="entry name" value="Retrov_capsid_N"/>
</dbReference>
<dbReference type="Pfam" id="PF19317">
    <property type="entry name" value="Gag_p24_C"/>
    <property type="match status" value="1"/>
</dbReference>
<accession>A0A7K7R5T2</accession>